<keyword evidence="8" id="KW-0833">Ubl conjugation pathway</keyword>
<organism evidence="15 16">
    <name type="scientific">Geodia barretti</name>
    <name type="common">Barrett's horny sponge</name>
    <dbReference type="NCBI Taxonomy" id="519541"/>
    <lineage>
        <taxon>Eukaryota</taxon>
        <taxon>Metazoa</taxon>
        <taxon>Porifera</taxon>
        <taxon>Demospongiae</taxon>
        <taxon>Heteroscleromorpha</taxon>
        <taxon>Tetractinellida</taxon>
        <taxon>Astrophorina</taxon>
        <taxon>Geodiidae</taxon>
        <taxon>Geodia</taxon>
    </lineage>
</organism>
<dbReference type="PROSITE" id="PS50297">
    <property type="entry name" value="ANK_REP_REGION"/>
    <property type="match status" value="3"/>
</dbReference>
<evidence type="ECO:0000256" key="5">
    <source>
        <dbReference type="ARBA" id="ARBA00022723"/>
    </source>
</evidence>
<feature type="repeat" description="ANK" evidence="11">
    <location>
        <begin position="198"/>
        <end position="230"/>
    </location>
</feature>
<dbReference type="PANTHER" id="PTHR24202">
    <property type="entry name" value="E3 UBIQUITIN-PROTEIN LIGASE MIB2"/>
    <property type="match status" value="1"/>
</dbReference>
<keyword evidence="9" id="KW-0862">Zinc</keyword>
<reference evidence="15" key="1">
    <citation type="submission" date="2023-03" db="EMBL/GenBank/DDBJ databases">
        <authorList>
            <person name="Steffen K."/>
            <person name="Cardenas P."/>
        </authorList>
    </citation>
    <scope>NUCLEOTIDE SEQUENCE</scope>
</reference>
<evidence type="ECO:0000256" key="12">
    <source>
        <dbReference type="PROSITE-ProRule" id="PRU00175"/>
    </source>
</evidence>
<sequence length="619" mass="67969">MVNSVHLDEKIAKVFFQGRGSGVTVATKSLKRVEGPDVFPDDVVRVIDDMAEVHRLVGRAWCDDMALCLGQLGRVERFLNDGSTVVKVNGRRWALDPQCLIPTPGEQPEDEEAEVEPEVGVEMLMVRVLKEASDDLVFKVAAYGNSKLLGDILKKFPEKVDMMYKGKTLLHKAAAEGSINAVRVLLHHKADVAARDIDGKTPLHTATHVNRYQIAKVLLDEGSDVNARSSVQHTPVHIATIWGYSRLLSLYLSHPKCQVDPLNELGSTPLCISSQCYRLNITRQLLEAGADPTVICRDVNSFVHAACKEYFAGIELYMQYHQGLINLTRLDNGYTPLHLATEEDCYDALCLLAAIDTCDLEKKTHQGFNALHLASIEGNIRSMESLVGYGADAGALDSEGVTSLHLLLAKRNMKPLSEWTLYLNKVRVKTQSSLQYTSLLQFHEYVSGADNSIQDVPVYITVACFLVSEGASLDIKSLVGITPLHVCPPEYHSLLKLFARPERRGNYRGSLPKHPPPVPRLINTQTKAGTNSELVKMPIKKTTPTGSKATHPEVSVSGGEMEESEVDSVTGPSCFLCEGPCDISFQPCGHTAMCATCAQPVKRCPTCRTDVLKAVKITL</sequence>
<comment type="caution">
    <text evidence="15">The sequence shown here is derived from an EMBL/GenBank/DDBJ whole genome shotgun (WGS) entry which is preliminary data.</text>
</comment>
<dbReference type="Pfam" id="PF12796">
    <property type="entry name" value="Ank_2"/>
    <property type="match status" value="1"/>
</dbReference>
<evidence type="ECO:0000259" key="14">
    <source>
        <dbReference type="PROSITE" id="PS50089"/>
    </source>
</evidence>
<evidence type="ECO:0000256" key="4">
    <source>
        <dbReference type="ARBA" id="ARBA00022679"/>
    </source>
</evidence>
<dbReference type="InterPro" id="IPR002110">
    <property type="entry name" value="Ankyrin_rpt"/>
</dbReference>
<evidence type="ECO:0000256" key="10">
    <source>
        <dbReference type="ARBA" id="ARBA00023043"/>
    </source>
</evidence>
<proteinExistence type="predicted"/>
<dbReference type="Gene3D" id="3.30.40.10">
    <property type="entry name" value="Zinc/RING finger domain, C3HC4 (zinc finger)"/>
    <property type="match status" value="1"/>
</dbReference>
<dbReference type="GO" id="GO:0061630">
    <property type="term" value="F:ubiquitin protein ligase activity"/>
    <property type="evidence" value="ECO:0007669"/>
    <property type="project" value="UniProtKB-EC"/>
</dbReference>
<keyword evidence="16" id="KW-1185">Reference proteome</keyword>
<accession>A0AA35QS62</accession>
<keyword evidence="5" id="KW-0479">Metal-binding</keyword>
<evidence type="ECO:0000256" key="8">
    <source>
        <dbReference type="ARBA" id="ARBA00022786"/>
    </source>
</evidence>
<dbReference type="Gene3D" id="1.25.40.20">
    <property type="entry name" value="Ankyrin repeat-containing domain"/>
    <property type="match status" value="3"/>
</dbReference>
<evidence type="ECO:0000256" key="7">
    <source>
        <dbReference type="ARBA" id="ARBA00022771"/>
    </source>
</evidence>
<dbReference type="GO" id="GO:0016567">
    <property type="term" value="P:protein ubiquitination"/>
    <property type="evidence" value="ECO:0007669"/>
    <property type="project" value="TreeGrafter"/>
</dbReference>
<feature type="region of interest" description="Disordered" evidence="13">
    <location>
        <begin position="541"/>
        <end position="561"/>
    </location>
</feature>
<evidence type="ECO:0000313" key="16">
    <source>
        <dbReference type="Proteomes" id="UP001174909"/>
    </source>
</evidence>
<feature type="domain" description="RING-type" evidence="14">
    <location>
        <begin position="574"/>
        <end position="608"/>
    </location>
</feature>
<evidence type="ECO:0000256" key="13">
    <source>
        <dbReference type="SAM" id="MobiDB-lite"/>
    </source>
</evidence>
<dbReference type="PROSITE" id="PS50088">
    <property type="entry name" value="ANK_REPEAT"/>
    <property type="match status" value="3"/>
</dbReference>
<gene>
    <name evidence="15" type="ORF">GBAR_LOCUS128</name>
</gene>
<keyword evidence="6" id="KW-0677">Repeat</keyword>
<evidence type="ECO:0000256" key="3">
    <source>
        <dbReference type="ARBA" id="ARBA00012483"/>
    </source>
</evidence>
<comment type="catalytic activity">
    <reaction evidence="1">
        <text>S-ubiquitinyl-[E2 ubiquitin-conjugating enzyme]-L-cysteine + [acceptor protein]-L-lysine = [E2 ubiquitin-conjugating enzyme]-L-cysteine + N(6)-ubiquitinyl-[acceptor protein]-L-lysine.</text>
        <dbReference type="EC" id="2.3.2.27"/>
    </reaction>
</comment>
<name>A0AA35QS62_GEOBA</name>
<dbReference type="SMART" id="SM00248">
    <property type="entry name" value="ANK"/>
    <property type="match status" value="5"/>
</dbReference>
<keyword evidence="4" id="KW-0808">Transferase</keyword>
<dbReference type="InterPro" id="IPR001841">
    <property type="entry name" value="Znf_RING"/>
</dbReference>
<dbReference type="AlphaFoldDB" id="A0AA35QS62"/>
<protein>
    <recommendedName>
        <fullName evidence="3">RING-type E3 ubiquitin transferase</fullName>
        <ecNumber evidence="3">2.3.2.27</ecNumber>
    </recommendedName>
</protein>
<dbReference type="InterPro" id="IPR013083">
    <property type="entry name" value="Znf_RING/FYVE/PHD"/>
</dbReference>
<keyword evidence="7 12" id="KW-0863">Zinc-finger</keyword>
<keyword evidence="10 11" id="KW-0040">ANK repeat</keyword>
<dbReference type="GO" id="GO:0005737">
    <property type="term" value="C:cytoplasm"/>
    <property type="evidence" value="ECO:0007669"/>
    <property type="project" value="TreeGrafter"/>
</dbReference>
<dbReference type="PROSITE" id="PS50089">
    <property type="entry name" value="ZF_RING_2"/>
    <property type="match status" value="1"/>
</dbReference>
<dbReference type="PRINTS" id="PR01415">
    <property type="entry name" value="ANKYRIN"/>
</dbReference>
<dbReference type="PANTHER" id="PTHR24202:SF4">
    <property type="entry name" value="E3 UBIQUITIN-PROTEIN LIGASE MIB2-RELATED"/>
    <property type="match status" value="1"/>
</dbReference>
<evidence type="ECO:0000256" key="1">
    <source>
        <dbReference type="ARBA" id="ARBA00000900"/>
    </source>
</evidence>
<feature type="repeat" description="ANK" evidence="11">
    <location>
        <begin position="366"/>
        <end position="398"/>
    </location>
</feature>
<evidence type="ECO:0000256" key="11">
    <source>
        <dbReference type="PROSITE-ProRule" id="PRU00023"/>
    </source>
</evidence>
<evidence type="ECO:0000313" key="15">
    <source>
        <dbReference type="EMBL" id="CAI7989110.1"/>
    </source>
</evidence>
<dbReference type="Proteomes" id="UP001174909">
    <property type="component" value="Unassembled WGS sequence"/>
</dbReference>
<dbReference type="Pfam" id="PF13920">
    <property type="entry name" value="zf-C3HC4_3"/>
    <property type="match status" value="1"/>
</dbReference>
<comment type="pathway">
    <text evidence="2">Protein modification; protein ubiquitination.</text>
</comment>
<dbReference type="EMBL" id="CASHTH010000021">
    <property type="protein sequence ID" value="CAI7989110.1"/>
    <property type="molecule type" value="Genomic_DNA"/>
</dbReference>
<dbReference type="SUPFAM" id="SSF48403">
    <property type="entry name" value="Ankyrin repeat"/>
    <property type="match status" value="1"/>
</dbReference>
<dbReference type="Pfam" id="PF18346">
    <property type="entry name" value="SH3_15"/>
    <property type="match status" value="1"/>
</dbReference>
<evidence type="ECO:0000256" key="2">
    <source>
        <dbReference type="ARBA" id="ARBA00004906"/>
    </source>
</evidence>
<evidence type="ECO:0000256" key="9">
    <source>
        <dbReference type="ARBA" id="ARBA00022833"/>
    </source>
</evidence>
<dbReference type="GO" id="GO:0008270">
    <property type="term" value="F:zinc ion binding"/>
    <property type="evidence" value="ECO:0007669"/>
    <property type="project" value="UniProtKB-KW"/>
</dbReference>
<dbReference type="InterPro" id="IPR036770">
    <property type="entry name" value="Ankyrin_rpt-contain_sf"/>
</dbReference>
<dbReference type="InterPro" id="IPR040847">
    <property type="entry name" value="SH3_15"/>
</dbReference>
<evidence type="ECO:0000256" key="6">
    <source>
        <dbReference type="ARBA" id="ARBA00022737"/>
    </source>
</evidence>
<feature type="repeat" description="ANK" evidence="11">
    <location>
        <begin position="165"/>
        <end position="197"/>
    </location>
</feature>
<dbReference type="EC" id="2.3.2.27" evidence="3"/>